<gene>
    <name evidence="2" type="ORF">ECRASSUSDP1_LOCUS11906</name>
</gene>
<evidence type="ECO:0000313" key="2">
    <source>
        <dbReference type="EMBL" id="CAI2370590.1"/>
    </source>
</evidence>
<dbReference type="EMBL" id="CAMPGE010011779">
    <property type="protein sequence ID" value="CAI2370590.1"/>
    <property type="molecule type" value="Genomic_DNA"/>
</dbReference>
<name>A0AAD1USM6_EUPCR</name>
<sequence length="361" mass="42566">MILQFNSVMSVLFVEKDDIQGKPFDNLQSLNSAVAEIKNQPLKGESSLKKNHDFEIFRFGKKSQIEDYPNFGLQEHSIRNKRVRNKRMRSDSYCAATHNSSPQVDKGSHMNYNFLAAKYAKLSHSDKKTYKRDYFNIKESSFMKSPFRNSRKDRNICPEIRQARMDRQKKTFQREKLRLGRFIAQSSSTTASEYGTNIQKFNSIKYYERAQQKEISPKEVDMKEETKSDQDLQLEVREQPGKNTSEQCKVRQKQTLEEKKPFREREHKDVLKVQKMNFGNNSCDVMEQDMKSYDKENMELKVERRKPTLYDFYQPQPSDLERDVSEDLKSTKHSLPLQRSTKSSKPYLHQSMLSKGSKLLR</sequence>
<feature type="region of interest" description="Disordered" evidence="1">
    <location>
        <begin position="312"/>
        <end position="361"/>
    </location>
</feature>
<dbReference type="Proteomes" id="UP001295684">
    <property type="component" value="Unassembled WGS sequence"/>
</dbReference>
<keyword evidence="3" id="KW-1185">Reference proteome</keyword>
<comment type="caution">
    <text evidence="2">The sequence shown here is derived from an EMBL/GenBank/DDBJ whole genome shotgun (WGS) entry which is preliminary data.</text>
</comment>
<organism evidence="2 3">
    <name type="scientific">Euplotes crassus</name>
    <dbReference type="NCBI Taxonomy" id="5936"/>
    <lineage>
        <taxon>Eukaryota</taxon>
        <taxon>Sar</taxon>
        <taxon>Alveolata</taxon>
        <taxon>Ciliophora</taxon>
        <taxon>Intramacronucleata</taxon>
        <taxon>Spirotrichea</taxon>
        <taxon>Hypotrichia</taxon>
        <taxon>Euplotida</taxon>
        <taxon>Euplotidae</taxon>
        <taxon>Moneuplotes</taxon>
    </lineage>
</organism>
<feature type="compositionally biased region" description="Basic and acidic residues" evidence="1">
    <location>
        <begin position="319"/>
        <end position="330"/>
    </location>
</feature>
<dbReference type="AlphaFoldDB" id="A0AAD1USM6"/>
<feature type="region of interest" description="Disordered" evidence="1">
    <location>
        <begin position="215"/>
        <end position="261"/>
    </location>
</feature>
<feature type="compositionally biased region" description="Basic and acidic residues" evidence="1">
    <location>
        <begin position="215"/>
        <end position="240"/>
    </location>
</feature>
<proteinExistence type="predicted"/>
<evidence type="ECO:0000256" key="1">
    <source>
        <dbReference type="SAM" id="MobiDB-lite"/>
    </source>
</evidence>
<reference evidence="2" key="1">
    <citation type="submission" date="2023-07" db="EMBL/GenBank/DDBJ databases">
        <authorList>
            <consortium name="AG Swart"/>
            <person name="Singh M."/>
            <person name="Singh A."/>
            <person name="Seah K."/>
            <person name="Emmerich C."/>
        </authorList>
    </citation>
    <scope>NUCLEOTIDE SEQUENCE</scope>
    <source>
        <strain evidence="2">DP1</strain>
    </source>
</reference>
<protein>
    <submittedName>
        <fullName evidence="2">Uncharacterized protein</fullName>
    </submittedName>
</protein>
<evidence type="ECO:0000313" key="3">
    <source>
        <dbReference type="Proteomes" id="UP001295684"/>
    </source>
</evidence>
<accession>A0AAD1USM6</accession>